<evidence type="ECO:0000313" key="1">
    <source>
        <dbReference type="EMBL" id="GAK49038.1"/>
    </source>
</evidence>
<gene>
    <name evidence="1" type="ORF">U14_00256</name>
</gene>
<name>A0A0S6VWE4_9BACT</name>
<accession>A0A0S6VWE4</accession>
<dbReference type="EMBL" id="DF820455">
    <property type="protein sequence ID" value="GAK49038.1"/>
    <property type="molecule type" value="Genomic_DNA"/>
</dbReference>
<dbReference type="AlphaFoldDB" id="A0A0S6VWE4"/>
<proteinExistence type="predicted"/>
<dbReference type="HOGENOM" id="CLU_1632112_0_0_0"/>
<keyword evidence="2" id="KW-1185">Reference proteome</keyword>
<protein>
    <submittedName>
        <fullName evidence="1">Uncharacterized protein</fullName>
    </submittedName>
</protein>
<organism evidence="1">
    <name type="scientific">Candidatus Moduliflexus flocculans</name>
    <dbReference type="NCBI Taxonomy" id="1499966"/>
    <lineage>
        <taxon>Bacteria</taxon>
        <taxon>Candidatus Moduliflexota</taxon>
        <taxon>Candidatus Moduliflexia</taxon>
        <taxon>Candidatus Moduliflexales</taxon>
        <taxon>Candidatus Moduliflexaceae</taxon>
    </lineage>
</organism>
<sequence>MEHFIEFFFRGFERAGDLFILHNLLLQFRVSAFPFPQFRVQAFFNLKQFRMTAPQFFLRLSQAQMRLDSGEDFCFREWRIDIIHATSLKRADFRLFIFQHADENDRNLARLRIGFHAAADFSPSDVRHVHIQYDEVGQLRSNAAQCRFAVTRHADVVSGFPQ</sequence>
<evidence type="ECO:0000313" key="2">
    <source>
        <dbReference type="Proteomes" id="UP000030700"/>
    </source>
</evidence>
<dbReference type="Proteomes" id="UP000030700">
    <property type="component" value="Unassembled WGS sequence"/>
</dbReference>
<reference evidence="1" key="1">
    <citation type="journal article" date="2015" name="PeerJ">
        <title>First genomic representation of candidate bacterial phylum KSB3 points to enhanced environmental sensing as a trigger of wastewater bulking.</title>
        <authorList>
            <person name="Sekiguchi Y."/>
            <person name="Ohashi A."/>
            <person name="Parks D.H."/>
            <person name="Yamauchi T."/>
            <person name="Tyson G.W."/>
            <person name="Hugenholtz P."/>
        </authorList>
    </citation>
    <scope>NUCLEOTIDE SEQUENCE [LARGE SCALE GENOMIC DNA]</scope>
</reference>